<dbReference type="RefSeq" id="WP_380102600.1">
    <property type="nucleotide sequence ID" value="NZ_JBHRZG010000022.1"/>
</dbReference>
<accession>A0ABV7ZCT4</accession>
<dbReference type="Pfam" id="PF05239">
    <property type="entry name" value="PRC"/>
    <property type="match status" value="1"/>
</dbReference>
<dbReference type="NCBIfam" id="TIGR02271">
    <property type="entry name" value="YsnF/AvaK domain"/>
    <property type="match status" value="1"/>
</dbReference>
<evidence type="ECO:0000313" key="4">
    <source>
        <dbReference type="Proteomes" id="UP001595803"/>
    </source>
</evidence>
<dbReference type="Proteomes" id="UP001595803">
    <property type="component" value="Unassembled WGS sequence"/>
</dbReference>
<protein>
    <submittedName>
        <fullName evidence="3">PRC and DUF2382 domain-containing protein</fullName>
    </submittedName>
</protein>
<feature type="domain" description="DUF2382" evidence="2">
    <location>
        <begin position="150"/>
        <end position="262"/>
    </location>
</feature>
<dbReference type="InterPro" id="IPR011033">
    <property type="entry name" value="PRC_barrel-like_sf"/>
</dbReference>
<organism evidence="3 4">
    <name type="scientific">Deinococcus rufus</name>
    <dbReference type="NCBI Taxonomy" id="2136097"/>
    <lineage>
        <taxon>Bacteria</taxon>
        <taxon>Thermotogati</taxon>
        <taxon>Deinococcota</taxon>
        <taxon>Deinococci</taxon>
        <taxon>Deinococcales</taxon>
        <taxon>Deinococcaceae</taxon>
        <taxon>Deinococcus</taxon>
    </lineage>
</organism>
<evidence type="ECO:0000259" key="2">
    <source>
        <dbReference type="Pfam" id="PF09557"/>
    </source>
</evidence>
<name>A0ABV7ZCT4_9DEIO</name>
<proteinExistence type="predicted"/>
<dbReference type="InterPro" id="IPR027275">
    <property type="entry name" value="PRC-brl_dom"/>
</dbReference>
<dbReference type="SUPFAM" id="SSF50346">
    <property type="entry name" value="PRC-barrel domain"/>
    <property type="match status" value="1"/>
</dbReference>
<dbReference type="InterPro" id="IPR019060">
    <property type="entry name" value="DUF2382"/>
</dbReference>
<dbReference type="PANTHER" id="PTHR38463:SF1">
    <property type="entry name" value="STRESS RESPONSE PROTEIN YSNF"/>
    <property type="match status" value="1"/>
</dbReference>
<comment type="caution">
    <text evidence="3">The sequence shown here is derived from an EMBL/GenBank/DDBJ whole genome shotgun (WGS) entry which is preliminary data.</text>
</comment>
<dbReference type="EMBL" id="JBHRZG010000022">
    <property type="protein sequence ID" value="MFC3834178.1"/>
    <property type="molecule type" value="Genomic_DNA"/>
</dbReference>
<sequence length="306" mass="33495">MSRLIPLSDLVRDHNYDLPGDQNVIGQTAYGSGGERIGTVRELLAEDGGKIRSLVLDVGGWFSTKEVVVPVGLARIEDDGVYFDSLTKDQVKGMTEYRAGTEYTYDTQAADERVLRGGTETVPMVTMPDGGYNYRDEDAADTMYKTPQKLQLLEERLQVNKQRAVAGSVEIGKRVETRTENVNVGLEREELVIERTAVTEPRPVSGPVTLGDATQTLRVDLEAETAQLNKQAFVTEEVEIGKRTVTEQQTLSDTVGREVLDVTKSGEVTMQGDARVAGQEAKTMLEGGVDAVKDAADPLDGKIDRR</sequence>
<feature type="domain" description="PRC-barrel" evidence="1">
    <location>
        <begin position="22"/>
        <end position="88"/>
    </location>
</feature>
<evidence type="ECO:0000313" key="3">
    <source>
        <dbReference type="EMBL" id="MFC3834178.1"/>
    </source>
</evidence>
<evidence type="ECO:0000259" key="1">
    <source>
        <dbReference type="Pfam" id="PF05239"/>
    </source>
</evidence>
<dbReference type="InterPro" id="IPR052967">
    <property type="entry name" value="Stress_Response_Assoc"/>
</dbReference>
<dbReference type="InterPro" id="IPR014747">
    <property type="entry name" value="Bac_photo_RC_H_C"/>
</dbReference>
<dbReference type="Gene3D" id="3.90.50.10">
    <property type="entry name" value="Photosynthetic Reaction Center, subunit H, domain 2"/>
    <property type="match status" value="1"/>
</dbReference>
<reference evidence="4" key="1">
    <citation type="journal article" date="2019" name="Int. J. Syst. Evol. Microbiol.">
        <title>The Global Catalogue of Microorganisms (GCM) 10K type strain sequencing project: providing services to taxonomists for standard genome sequencing and annotation.</title>
        <authorList>
            <consortium name="The Broad Institute Genomics Platform"/>
            <consortium name="The Broad Institute Genome Sequencing Center for Infectious Disease"/>
            <person name="Wu L."/>
            <person name="Ma J."/>
        </authorList>
    </citation>
    <scope>NUCLEOTIDE SEQUENCE [LARGE SCALE GENOMIC DNA]</scope>
    <source>
        <strain evidence="4">CCTCC AB 2017081</strain>
    </source>
</reference>
<keyword evidence="4" id="KW-1185">Reference proteome</keyword>
<gene>
    <name evidence="3" type="ORF">ACFOSB_15095</name>
</gene>
<dbReference type="Pfam" id="PF09557">
    <property type="entry name" value="DUF2382"/>
    <property type="match status" value="1"/>
</dbReference>
<dbReference type="PANTHER" id="PTHR38463">
    <property type="entry name" value="STRESS RESPONSE PROTEIN YSNF"/>
    <property type="match status" value="1"/>
</dbReference>